<dbReference type="NCBIfam" id="TIGR01704">
    <property type="entry name" value="MTA_SAH-Nsdase"/>
    <property type="match status" value="1"/>
</dbReference>
<evidence type="ECO:0000256" key="2">
    <source>
        <dbReference type="ARBA" id="ARBA00011974"/>
    </source>
</evidence>
<evidence type="ECO:0000256" key="3">
    <source>
        <dbReference type="ARBA" id="ARBA00022605"/>
    </source>
</evidence>
<dbReference type="UniPathway" id="UPA00904">
    <property type="reaction ID" value="UER00871"/>
</dbReference>
<keyword evidence="8" id="KW-1185">Reference proteome</keyword>
<comment type="pathway">
    <text evidence="1">Amino-acid biosynthesis; L-methionine biosynthesis via salvage pathway; S-methyl-5-thio-alpha-D-ribose 1-phosphate from S-methyl-5'-thioadenosine (hydrolase route): step 1/2.</text>
</comment>
<proteinExistence type="predicted"/>
<evidence type="ECO:0000256" key="4">
    <source>
        <dbReference type="ARBA" id="ARBA00022801"/>
    </source>
</evidence>
<dbReference type="EMBL" id="VUNC01000001">
    <property type="protein sequence ID" value="MST71967.1"/>
    <property type="molecule type" value="Genomic_DNA"/>
</dbReference>
<dbReference type="AlphaFoldDB" id="A0A6N7X969"/>
<dbReference type="SUPFAM" id="SSF53167">
    <property type="entry name" value="Purine and uridine phosphorylases"/>
    <property type="match status" value="1"/>
</dbReference>
<dbReference type="EC" id="3.2.2.9" evidence="2"/>
<dbReference type="InterPro" id="IPR010049">
    <property type="entry name" value="MTA_SAH_Nsdase"/>
</dbReference>
<evidence type="ECO:0000313" key="7">
    <source>
        <dbReference type="EMBL" id="MST71967.1"/>
    </source>
</evidence>
<dbReference type="PANTHER" id="PTHR46832">
    <property type="entry name" value="5'-METHYLTHIOADENOSINE/S-ADENOSYLHOMOCYSTEINE NUCLEOSIDASE"/>
    <property type="match status" value="1"/>
</dbReference>
<dbReference type="NCBIfam" id="NF004079">
    <property type="entry name" value="PRK05584.1"/>
    <property type="match status" value="1"/>
</dbReference>
<dbReference type="RefSeq" id="WP_326832169.1">
    <property type="nucleotide sequence ID" value="NZ_VUNC01000001.1"/>
</dbReference>
<dbReference type="Gene3D" id="3.40.50.1580">
    <property type="entry name" value="Nucleoside phosphorylase domain"/>
    <property type="match status" value="1"/>
</dbReference>
<comment type="caution">
    <text evidence="7">The sequence shown here is derived from an EMBL/GenBank/DDBJ whole genome shotgun (WGS) entry which is preliminary data.</text>
</comment>
<keyword evidence="3" id="KW-0028">Amino-acid biosynthesis</keyword>
<keyword evidence="4 7" id="KW-0378">Hydrolase</keyword>
<dbReference type="GO" id="GO:0019509">
    <property type="term" value="P:L-methionine salvage from methylthioadenosine"/>
    <property type="evidence" value="ECO:0007669"/>
    <property type="project" value="UniProtKB-UniPathway"/>
</dbReference>
<keyword evidence="7" id="KW-0326">Glycosidase</keyword>
<dbReference type="InterPro" id="IPR000845">
    <property type="entry name" value="Nucleoside_phosphorylase_d"/>
</dbReference>
<name>A0A6N7X969_9ACTN</name>
<dbReference type="GO" id="GO:0009164">
    <property type="term" value="P:nucleoside catabolic process"/>
    <property type="evidence" value="ECO:0007669"/>
    <property type="project" value="InterPro"/>
</dbReference>
<evidence type="ECO:0000313" key="8">
    <source>
        <dbReference type="Proteomes" id="UP000469325"/>
    </source>
</evidence>
<organism evidence="7 8">
    <name type="scientific">Olsenella porci</name>
    <dbReference type="NCBI Taxonomy" id="2652279"/>
    <lineage>
        <taxon>Bacteria</taxon>
        <taxon>Bacillati</taxon>
        <taxon>Actinomycetota</taxon>
        <taxon>Coriobacteriia</taxon>
        <taxon>Coriobacteriales</taxon>
        <taxon>Atopobiaceae</taxon>
        <taxon>Olsenella</taxon>
    </lineage>
</organism>
<gene>
    <name evidence="7" type="ORF">FYJ68_02425</name>
</gene>
<sequence length="231" mass="24367">MKIGIIGAMEVEVRHLVSHVEGDRVTTMAGMEFHEGTLLGKDVVVVRCGVGKVNAAVCATILCDTFNVTHVINTGVAGSLDASLDIGDILVSTDAVHHDMDVTNLGYAYGEVPGMGVIAFPADPTLRAAAVKAVRTSDLGVNVVEGRVASGDQFVCRQDQKDRIAQTFQASCCEMEGASIAHACYLANVPFVVVRAISDKADGSSSVEYPTFERKAAHDCARIVRAMVSAL</sequence>
<evidence type="ECO:0000256" key="5">
    <source>
        <dbReference type="ARBA" id="ARBA00023167"/>
    </source>
</evidence>
<evidence type="ECO:0000256" key="1">
    <source>
        <dbReference type="ARBA" id="ARBA00004945"/>
    </source>
</evidence>
<evidence type="ECO:0000259" key="6">
    <source>
        <dbReference type="Pfam" id="PF01048"/>
    </source>
</evidence>
<dbReference type="GO" id="GO:0019284">
    <property type="term" value="P:L-methionine salvage from S-adenosylmethionine"/>
    <property type="evidence" value="ECO:0007669"/>
    <property type="project" value="TreeGrafter"/>
</dbReference>
<reference evidence="7 8" key="1">
    <citation type="submission" date="2019-08" db="EMBL/GenBank/DDBJ databases">
        <title>In-depth cultivation of the pig gut microbiome towards novel bacterial diversity and tailored functional studies.</title>
        <authorList>
            <person name="Wylensek D."/>
            <person name="Hitch T.C.A."/>
            <person name="Clavel T."/>
        </authorList>
    </citation>
    <scope>NUCLEOTIDE SEQUENCE [LARGE SCALE GENOMIC DNA]</scope>
    <source>
        <strain evidence="7 8">CA-Schmier-601-WT-1</strain>
    </source>
</reference>
<dbReference type="GO" id="GO:0008782">
    <property type="term" value="F:adenosylhomocysteine nucleosidase activity"/>
    <property type="evidence" value="ECO:0007669"/>
    <property type="project" value="UniProtKB-EC"/>
</dbReference>
<feature type="domain" description="Nucleoside phosphorylase" evidence="6">
    <location>
        <begin position="2"/>
        <end position="228"/>
    </location>
</feature>
<keyword evidence="5" id="KW-0486">Methionine biosynthesis</keyword>
<dbReference type="Proteomes" id="UP000469325">
    <property type="component" value="Unassembled WGS sequence"/>
</dbReference>
<dbReference type="CDD" id="cd09008">
    <property type="entry name" value="MTAN"/>
    <property type="match status" value="1"/>
</dbReference>
<dbReference type="InterPro" id="IPR035994">
    <property type="entry name" value="Nucleoside_phosphorylase_sf"/>
</dbReference>
<accession>A0A6N7X969</accession>
<dbReference type="GO" id="GO:0005829">
    <property type="term" value="C:cytosol"/>
    <property type="evidence" value="ECO:0007669"/>
    <property type="project" value="TreeGrafter"/>
</dbReference>
<dbReference type="PANTHER" id="PTHR46832:SF1">
    <property type="entry name" value="5'-METHYLTHIOADENOSINE_S-ADENOSYLHOMOCYSTEINE NUCLEOSIDASE"/>
    <property type="match status" value="1"/>
</dbReference>
<dbReference type="Pfam" id="PF01048">
    <property type="entry name" value="PNP_UDP_1"/>
    <property type="match status" value="1"/>
</dbReference>
<protein>
    <recommendedName>
        <fullName evidence="2">adenosylhomocysteine nucleosidase</fullName>
        <ecNumber evidence="2">3.2.2.9</ecNumber>
    </recommendedName>
</protein>
<dbReference type="GO" id="GO:0008930">
    <property type="term" value="F:methylthioadenosine nucleosidase activity"/>
    <property type="evidence" value="ECO:0007669"/>
    <property type="project" value="InterPro"/>
</dbReference>